<dbReference type="EMBL" id="CP073041">
    <property type="protein sequence ID" value="UXE64390.1"/>
    <property type="molecule type" value="Genomic_DNA"/>
</dbReference>
<reference evidence="7" key="1">
    <citation type="submission" date="2021-04" db="EMBL/GenBank/DDBJ databases">
        <title>Genome sequence of Woronichinia naegeliana from Washington state freshwater lake bloom.</title>
        <authorList>
            <person name="Dreher T.W."/>
        </authorList>
    </citation>
    <scope>NUCLEOTIDE SEQUENCE</scope>
    <source>
        <strain evidence="7">WA131</strain>
    </source>
</reference>
<comment type="similarity">
    <text evidence="2">Belongs to the ABC transporter superfamily. Nitrate/nitrite/cyanate uptake transporter (NitT) (TC 3.A.1.16) family.</text>
</comment>
<protein>
    <submittedName>
        <fullName evidence="7">ABC transporter ATP-binding protein</fullName>
    </submittedName>
</protein>
<evidence type="ECO:0000256" key="4">
    <source>
        <dbReference type="ARBA" id="ARBA00022741"/>
    </source>
</evidence>
<evidence type="ECO:0000313" key="7">
    <source>
        <dbReference type="EMBL" id="UXE64390.1"/>
    </source>
</evidence>
<dbReference type="PANTHER" id="PTHR42788">
    <property type="entry name" value="TAURINE IMPORT ATP-BINDING PROTEIN-RELATED"/>
    <property type="match status" value="1"/>
</dbReference>
<dbReference type="Gene3D" id="3.40.50.300">
    <property type="entry name" value="P-loop containing nucleotide triphosphate hydrolases"/>
    <property type="match status" value="1"/>
</dbReference>
<keyword evidence="3" id="KW-0813">Transport</keyword>
<accession>A0A977Q0H2</accession>
<dbReference type="InterPro" id="IPR003439">
    <property type="entry name" value="ABC_transporter-like_ATP-bd"/>
</dbReference>
<dbReference type="PROSITE" id="PS00211">
    <property type="entry name" value="ABC_TRANSPORTER_1"/>
    <property type="match status" value="1"/>
</dbReference>
<dbReference type="GO" id="GO:0005524">
    <property type="term" value="F:ATP binding"/>
    <property type="evidence" value="ECO:0007669"/>
    <property type="project" value="UniProtKB-KW"/>
</dbReference>
<dbReference type="Proteomes" id="UP001065613">
    <property type="component" value="Chromosome"/>
</dbReference>
<dbReference type="PROSITE" id="PS50893">
    <property type="entry name" value="ABC_TRANSPORTER_2"/>
    <property type="match status" value="1"/>
</dbReference>
<proteinExistence type="inferred from homology"/>
<dbReference type="CDD" id="cd03293">
    <property type="entry name" value="ABC_NrtD_SsuB_transporters"/>
    <property type="match status" value="1"/>
</dbReference>
<sequence>MTSLSATEPITTPKTDQEAIASLANIGVTFGIGNNANEVLRDINLDLDLGDFVCVLGSSGCGKTTLLRVLAGYQPLTTGEVKVAGKLHTKPDPDVGVVFQRPNLFPWLTIAGNVEFGPKMKGVNKQERRERVATTLEIVGLTHAANYLPYQLSGGMQQRAAIARTLAAEPQIILMDEPFGALDALTREAIQIHLRGIWQRTQKTIFFITHDVEEALLLGTRIIIMHARPGRIVKEFVNPFAHRLEEETATNLRISKEFVEAREFLVNSIRSDEIETEIVD</sequence>
<evidence type="ECO:0000256" key="5">
    <source>
        <dbReference type="ARBA" id="ARBA00022840"/>
    </source>
</evidence>
<dbReference type="InterPro" id="IPR027417">
    <property type="entry name" value="P-loop_NTPase"/>
</dbReference>
<dbReference type="InterPro" id="IPR050166">
    <property type="entry name" value="ABC_transporter_ATP-bind"/>
</dbReference>
<gene>
    <name evidence="7" type="ORF">KA717_19070</name>
</gene>
<dbReference type="KEGG" id="wna:KA717_19070"/>
<evidence type="ECO:0000256" key="1">
    <source>
        <dbReference type="ARBA" id="ARBA00004417"/>
    </source>
</evidence>
<evidence type="ECO:0000256" key="3">
    <source>
        <dbReference type="ARBA" id="ARBA00022448"/>
    </source>
</evidence>
<comment type="subcellular location">
    <subcellularLocation>
        <location evidence="1">Cell inner membrane</location>
        <topology evidence="1">Peripheral membrane protein</topology>
    </subcellularLocation>
</comment>
<dbReference type="GO" id="GO:0016887">
    <property type="term" value="F:ATP hydrolysis activity"/>
    <property type="evidence" value="ECO:0007669"/>
    <property type="project" value="InterPro"/>
</dbReference>
<dbReference type="PANTHER" id="PTHR42788:SF13">
    <property type="entry name" value="ALIPHATIC SULFONATES IMPORT ATP-BINDING PROTEIN SSUB"/>
    <property type="match status" value="1"/>
</dbReference>
<name>A0A977Q0H2_9CYAN</name>
<evidence type="ECO:0000259" key="6">
    <source>
        <dbReference type="PROSITE" id="PS50893"/>
    </source>
</evidence>
<dbReference type="Pfam" id="PF00005">
    <property type="entry name" value="ABC_tran"/>
    <property type="match status" value="1"/>
</dbReference>
<keyword evidence="5 7" id="KW-0067">ATP-binding</keyword>
<organism evidence="7">
    <name type="scientific">Woronichinia naegeliana WA131</name>
    <dbReference type="NCBI Taxonomy" id="2824559"/>
    <lineage>
        <taxon>Bacteria</taxon>
        <taxon>Bacillati</taxon>
        <taxon>Cyanobacteriota</taxon>
        <taxon>Cyanophyceae</taxon>
        <taxon>Synechococcales</taxon>
        <taxon>Coelosphaeriaceae</taxon>
        <taxon>Woronichinia</taxon>
    </lineage>
</organism>
<evidence type="ECO:0000256" key="2">
    <source>
        <dbReference type="ARBA" id="ARBA00009440"/>
    </source>
</evidence>
<keyword evidence="4" id="KW-0547">Nucleotide-binding</keyword>
<dbReference type="SMART" id="SM00382">
    <property type="entry name" value="AAA"/>
    <property type="match status" value="1"/>
</dbReference>
<dbReference type="InterPro" id="IPR003593">
    <property type="entry name" value="AAA+_ATPase"/>
</dbReference>
<feature type="domain" description="ABC transporter" evidence="6">
    <location>
        <begin position="21"/>
        <end position="252"/>
    </location>
</feature>
<dbReference type="SUPFAM" id="SSF52540">
    <property type="entry name" value="P-loop containing nucleoside triphosphate hydrolases"/>
    <property type="match status" value="1"/>
</dbReference>
<dbReference type="GO" id="GO:0005886">
    <property type="term" value="C:plasma membrane"/>
    <property type="evidence" value="ECO:0007669"/>
    <property type="project" value="UniProtKB-SubCell"/>
</dbReference>
<dbReference type="InterPro" id="IPR017871">
    <property type="entry name" value="ABC_transporter-like_CS"/>
</dbReference>
<dbReference type="AlphaFoldDB" id="A0A977Q0H2"/>